<feature type="binding site" evidence="10">
    <location>
        <begin position="187"/>
        <end position="189"/>
    </location>
    <ligand>
        <name>FAD</name>
        <dbReference type="ChEBI" id="CHEBI:57692"/>
    </ligand>
</feature>
<evidence type="ECO:0000256" key="4">
    <source>
        <dbReference type="ARBA" id="ARBA00022741"/>
    </source>
</evidence>
<evidence type="ECO:0000256" key="7">
    <source>
        <dbReference type="ARBA" id="ARBA00023062"/>
    </source>
</evidence>
<feature type="binding site" evidence="9">
    <location>
        <position position="97"/>
    </location>
    <ligand>
        <name>substrate</name>
    </ligand>
</feature>
<feature type="binding site" evidence="10">
    <location>
        <position position="201"/>
    </location>
    <ligand>
        <name>FAD</name>
        <dbReference type="ChEBI" id="CHEBI:57692"/>
    </ligand>
</feature>
<dbReference type="InterPro" id="IPR002872">
    <property type="entry name" value="Proline_DH_dom"/>
</dbReference>
<keyword evidence="3" id="KW-0285">Flavoprotein</keyword>
<keyword evidence="7" id="KW-0642">Proline metabolism</keyword>
<evidence type="ECO:0000256" key="3">
    <source>
        <dbReference type="ARBA" id="ARBA00022630"/>
    </source>
</evidence>
<feature type="binding site" evidence="10">
    <location>
        <position position="163"/>
    </location>
    <ligand>
        <name>FAD</name>
        <dbReference type="ChEBI" id="CHEBI:57692"/>
    </ligand>
</feature>
<feature type="binding site" evidence="9">
    <location>
        <position position="288"/>
    </location>
    <ligand>
        <name>substrate</name>
    </ligand>
</feature>
<feature type="binding site" evidence="10">
    <location>
        <begin position="226"/>
        <end position="227"/>
    </location>
    <ligand>
        <name>FAD</name>
        <dbReference type="ChEBI" id="CHEBI:57692"/>
    </ligand>
</feature>
<evidence type="ECO:0000313" key="12">
    <source>
        <dbReference type="EMBL" id="PSK98336.1"/>
    </source>
</evidence>
<evidence type="ECO:0000256" key="9">
    <source>
        <dbReference type="PIRSR" id="PIRSR000196-1"/>
    </source>
</evidence>
<dbReference type="SUPFAM" id="SSF51730">
    <property type="entry name" value="FAD-linked oxidoreductase"/>
    <property type="match status" value="1"/>
</dbReference>
<accession>A0A2P8DMA3</accession>
<evidence type="ECO:0000259" key="11">
    <source>
        <dbReference type="Pfam" id="PF01619"/>
    </source>
</evidence>
<dbReference type="GO" id="GO:0010133">
    <property type="term" value="P:L-proline catabolic process to L-glutamate"/>
    <property type="evidence" value="ECO:0007669"/>
    <property type="project" value="UniProtKB-UniPathway"/>
</dbReference>
<feature type="domain" description="Proline dehydrogenase" evidence="11">
    <location>
        <begin position="54"/>
        <end position="299"/>
    </location>
</feature>
<proteinExistence type="predicted"/>
<dbReference type="InterPro" id="IPR029041">
    <property type="entry name" value="FAD-linked_oxidoreductase-like"/>
</dbReference>
<dbReference type="RefSeq" id="WP_106582441.1">
    <property type="nucleotide sequence ID" value="NZ_PYGA01000005.1"/>
</dbReference>
<keyword evidence="6" id="KW-0560">Oxidoreductase</keyword>
<dbReference type="Pfam" id="PF01619">
    <property type="entry name" value="Pro_dh"/>
    <property type="match status" value="1"/>
</dbReference>
<evidence type="ECO:0000256" key="10">
    <source>
        <dbReference type="PIRSR" id="PIRSR000196-2"/>
    </source>
</evidence>
<gene>
    <name evidence="12" type="ORF">CLV63_1056</name>
</gene>
<dbReference type="PANTHER" id="PTHR13914">
    <property type="entry name" value="PROLINE OXIDASE"/>
    <property type="match status" value="1"/>
</dbReference>
<dbReference type="AlphaFoldDB" id="A0A2P8DMA3"/>
<sequence>MLRTPLLMAARSSVCRTVVEAAPGTGALVSRYVAGTTQERAMPVVGALVADRYVTLDHLGEDVGDAAQAQTTVDAYTRLLADLADAGHAERAEVSVKLSAVGQFLPGDGEKIALENAREICRAAEAAGTTVTLDMEDHTTTDSTLGILRELRVDFPWVGAVLQAYLRRTEADCRDLATAGSRVRLCKGAYDEPESVAFRGKREVDLSYVRCLKALMAGDGYPMVASHDPRLIAIAGVLAEDNGRSADSYEYQMLYGIRAAEQVRIAADGRRLRVYVPYGDQWYGYFMRRLAERPANVAFFLRSLVSKR</sequence>
<comment type="cofactor">
    <cofactor evidence="10">
        <name>FAD</name>
        <dbReference type="ChEBI" id="CHEBI:57692"/>
    </cofactor>
    <text evidence="10">Binds 1 FAD per subunit.</text>
</comment>
<evidence type="ECO:0000256" key="6">
    <source>
        <dbReference type="ARBA" id="ARBA00023002"/>
    </source>
</evidence>
<dbReference type="PIRSF" id="PIRSF000196">
    <property type="entry name" value="Pro_dehydrog"/>
    <property type="match status" value="1"/>
</dbReference>
<dbReference type="Proteomes" id="UP000240542">
    <property type="component" value="Unassembled WGS sequence"/>
</dbReference>
<dbReference type="EMBL" id="PYGA01000005">
    <property type="protein sequence ID" value="PSK98336.1"/>
    <property type="molecule type" value="Genomic_DNA"/>
</dbReference>
<evidence type="ECO:0000256" key="2">
    <source>
        <dbReference type="ARBA" id="ARBA00012695"/>
    </source>
</evidence>
<dbReference type="OrthoDB" id="9773461at2"/>
<comment type="pathway">
    <text evidence="1">Amino-acid degradation; L-proline degradation into L-glutamate; L-glutamate from L-proline: step 1/2.</text>
</comment>
<keyword evidence="13" id="KW-1185">Reference proteome</keyword>
<dbReference type="PANTHER" id="PTHR13914:SF0">
    <property type="entry name" value="PROLINE DEHYDROGENASE 1, MITOCHONDRIAL"/>
    <property type="match status" value="1"/>
</dbReference>
<evidence type="ECO:0000256" key="8">
    <source>
        <dbReference type="ARBA" id="ARBA00048779"/>
    </source>
</evidence>
<dbReference type="InterPro" id="IPR015659">
    <property type="entry name" value="Proline_oxidase"/>
</dbReference>
<feature type="binding site" evidence="10">
    <location>
        <position position="135"/>
    </location>
    <ligand>
        <name>FAD</name>
        <dbReference type="ChEBI" id="CHEBI:57692"/>
    </ligand>
</feature>
<keyword evidence="5 10" id="KW-0274">FAD</keyword>
<name>A0A2P8DMA3_9ACTN</name>
<comment type="catalytic activity">
    <reaction evidence="8">
        <text>L-proline + a quinone = (S)-1-pyrroline-5-carboxylate + a quinol + H(+)</text>
        <dbReference type="Rhea" id="RHEA:23784"/>
        <dbReference type="ChEBI" id="CHEBI:15378"/>
        <dbReference type="ChEBI" id="CHEBI:17388"/>
        <dbReference type="ChEBI" id="CHEBI:24646"/>
        <dbReference type="ChEBI" id="CHEBI:60039"/>
        <dbReference type="ChEBI" id="CHEBI:132124"/>
        <dbReference type="EC" id="1.5.5.2"/>
    </reaction>
</comment>
<evidence type="ECO:0000313" key="13">
    <source>
        <dbReference type="Proteomes" id="UP000240542"/>
    </source>
</evidence>
<dbReference type="Gene3D" id="3.20.20.220">
    <property type="match status" value="1"/>
</dbReference>
<dbReference type="EC" id="1.5.5.2" evidence="2"/>
<organism evidence="12 13">
    <name type="scientific">Murinocardiopsis flavida</name>
    <dbReference type="NCBI Taxonomy" id="645275"/>
    <lineage>
        <taxon>Bacteria</taxon>
        <taxon>Bacillati</taxon>
        <taxon>Actinomycetota</taxon>
        <taxon>Actinomycetes</taxon>
        <taxon>Streptosporangiales</taxon>
        <taxon>Nocardiopsidaceae</taxon>
        <taxon>Murinocardiopsis</taxon>
    </lineage>
</organism>
<evidence type="ECO:0000256" key="1">
    <source>
        <dbReference type="ARBA" id="ARBA00004739"/>
    </source>
</evidence>
<keyword evidence="4 10" id="KW-0547">Nucleotide-binding</keyword>
<dbReference type="GO" id="GO:0000166">
    <property type="term" value="F:nucleotide binding"/>
    <property type="evidence" value="ECO:0007669"/>
    <property type="project" value="UniProtKB-KW"/>
</dbReference>
<dbReference type="GO" id="GO:0004657">
    <property type="term" value="F:proline dehydrogenase activity"/>
    <property type="evidence" value="ECO:0007669"/>
    <property type="project" value="UniProtKB-EC"/>
</dbReference>
<reference evidence="12 13" key="1">
    <citation type="submission" date="2018-03" db="EMBL/GenBank/DDBJ databases">
        <title>Genomic Encyclopedia of Archaeal and Bacterial Type Strains, Phase II (KMG-II): from individual species to whole genera.</title>
        <authorList>
            <person name="Goeker M."/>
        </authorList>
    </citation>
    <scope>NUCLEOTIDE SEQUENCE [LARGE SCALE GENOMIC DNA]</scope>
    <source>
        <strain evidence="12 13">DSM 45312</strain>
    </source>
</reference>
<feature type="binding site" evidence="9">
    <location>
        <position position="289"/>
    </location>
    <ligand>
        <name>substrate</name>
    </ligand>
</feature>
<comment type="caution">
    <text evidence="12">The sequence shown here is derived from an EMBL/GenBank/DDBJ whole genome shotgun (WGS) entry which is preliminary data.</text>
</comment>
<evidence type="ECO:0000256" key="5">
    <source>
        <dbReference type="ARBA" id="ARBA00022827"/>
    </source>
</evidence>
<dbReference type="InterPro" id="IPR008219">
    <property type="entry name" value="PRODH_bac_arc"/>
</dbReference>
<protein>
    <recommendedName>
        <fullName evidence="2">proline dehydrogenase</fullName>
        <ecNumber evidence="2">1.5.5.2</ecNumber>
    </recommendedName>
</protein>
<dbReference type="UniPathway" id="UPA00261">
    <property type="reaction ID" value="UER00373"/>
</dbReference>